<keyword evidence="4 9" id="KW-1003">Cell membrane</keyword>
<keyword evidence="6" id="KW-0812">Transmembrane</keyword>
<feature type="domain" description="AprE-like beta-barrel" evidence="12">
    <location>
        <begin position="323"/>
        <end position="412"/>
    </location>
</feature>
<keyword evidence="5 9" id="KW-0997">Cell inner membrane</keyword>
<dbReference type="InterPro" id="IPR058781">
    <property type="entry name" value="HH_AprE-like"/>
</dbReference>
<dbReference type="PRINTS" id="PR01490">
    <property type="entry name" value="RTXTOXIND"/>
</dbReference>
<evidence type="ECO:0000313" key="14">
    <source>
        <dbReference type="Proteomes" id="UP000529417"/>
    </source>
</evidence>
<keyword evidence="3 9" id="KW-0813">Transport</keyword>
<evidence type="ECO:0000256" key="2">
    <source>
        <dbReference type="ARBA" id="ARBA00009477"/>
    </source>
</evidence>
<organism evidence="13 14">
    <name type="scientific">Rhabdonatronobacter sediminivivens</name>
    <dbReference type="NCBI Taxonomy" id="2743469"/>
    <lineage>
        <taxon>Bacteria</taxon>
        <taxon>Pseudomonadati</taxon>
        <taxon>Pseudomonadota</taxon>
        <taxon>Alphaproteobacteria</taxon>
        <taxon>Rhodobacterales</taxon>
        <taxon>Paracoccaceae</taxon>
        <taxon>Rhabdonatronobacter</taxon>
    </lineage>
</organism>
<sequence>MARHNDLERLAREMRGASPLRGSLLLAVIILFLVTASVWAARTEIDDVTRAEGRIVPSRDIQVIQATEPGVLQALYVQEGEVVDEGAILMELDGTQLASQLDQEQQRAFGLMARIERLQAEIDGEDLDFSADLLTRAASVVRSETALFHGRLAELQSEVDILERQRMQRREQHQEAQVDIQTTEASLSLLAEERAIMAPLVERGVEPETTLLELRRQEAELQGRMTRAEATLARMQAALDEIDDQMRAQRSRYRAAALSDLALATAELAALEPTLPALQDRADRARIRAPVRGVVNRIHRSTLGGLARAGEDLIEIVPLDDSLLVEAYVRPADIAFVYPGQPVKVKITAYDFSRYGSLDGEITRIGADAVTRSERDPEEYFVVQVRTDDNFLDADGVEVEIIPGMVAEVDILAGRKTVLEYLTQPVVRVRDRALRE</sequence>
<evidence type="ECO:0000313" key="13">
    <source>
        <dbReference type="EMBL" id="NYS24814.1"/>
    </source>
</evidence>
<keyword evidence="8" id="KW-0472">Membrane</keyword>
<keyword evidence="14" id="KW-1185">Reference proteome</keyword>
<dbReference type="InterPro" id="IPR010129">
    <property type="entry name" value="T1SS_HlyD"/>
</dbReference>
<dbReference type="InterPro" id="IPR050739">
    <property type="entry name" value="MFP"/>
</dbReference>
<dbReference type="NCBIfam" id="TIGR01843">
    <property type="entry name" value="type_I_hlyD"/>
    <property type="match status" value="1"/>
</dbReference>
<dbReference type="PANTHER" id="PTHR30386">
    <property type="entry name" value="MEMBRANE FUSION SUBUNIT OF EMRAB-TOLC MULTIDRUG EFFLUX PUMP"/>
    <property type="match status" value="1"/>
</dbReference>
<evidence type="ECO:0000259" key="11">
    <source>
        <dbReference type="Pfam" id="PF25994"/>
    </source>
</evidence>
<dbReference type="Proteomes" id="UP000529417">
    <property type="component" value="Unassembled WGS sequence"/>
</dbReference>
<comment type="similarity">
    <text evidence="2 9">Belongs to the membrane fusion protein (MFP) (TC 8.A.1) family.</text>
</comment>
<dbReference type="PANTHER" id="PTHR30386:SF26">
    <property type="entry name" value="TRANSPORT PROTEIN COMB"/>
    <property type="match status" value="1"/>
</dbReference>
<comment type="caution">
    <text evidence="13">The sequence shown here is derived from an EMBL/GenBank/DDBJ whole genome shotgun (WGS) entry which is preliminary data.</text>
</comment>
<dbReference type="EMBL" id="JACBXS010000011">
    <property type="protein sequence ID" value="NYS24814.1"/>
    <property type="molecule type" value="Genomic_DNA"/>
</dbReference>
<evidence type="ECO:0000256" key="6">
    <source>
        <dbReference type="ARBA" id="ARBA00022692"/>
    </source>
</evidence>
<evidence type="ECO:0000256" key="1">
    <source>
        <dbReference type="ARBA" id="ARBA00004377"/>
    </source>
</evidence>
<dbReference type="AlphaFoldDB" id="A0A7Z0KXY1"/>
<evidence type="ECO:0000256" key="7">
    <source>
        <dbReference type="ARBA" id="ARBA00022989"/>
    </source>
</evidence>
<evidence type="ECO:0000256" key="9">
    <source>
        <dbReference type="RuleBase" id="RU365093"/>
    </source>
</evidence>
<evidence type="ECO:0000259" key="12">
    <source>
        <dbReference type="Pfam" id="PF26002"/>
    </source>
</evidence>
<dbReference type="GO" id="GO:0005886">
    <property type="term" value="C:plasma membrane"/>
    <property type="evidence" value="ECO:0007669"/>
    <property type="project" value="UniProtKB-SubCell"/>
</dbReference>
<evidence type="ECO:0000256" key="8">
    <source>
        <dbReference type="ARBA" id="ARBA00023136"/>
    </source>
</evidence>
<accession>A0A7Z0KXY1</accession>
<gene>
    <name evidence="13" type="ORF">HUK65_07385</name>
</gene>
<name>A0A7Z0KXY1_9RHOB</name>
<dbReference type="Pfam" id="PF25994">
    <property type="entry name" value="HH_AprE"/>
    <property type="match status" value="1"/>
</dbReference>
<protein>
    <recommendedName>
        <fullName evidence="9">Membrane fusion protein (MFP) family protein</fullName>
    </recommendedName>
</protein>
<feature type="domain" description="AprE-like long alpha-helical hairpin" evidence="11">
    <location>
        <begin position="99"/>
        <end position="281"/>
    </location>
</feature>
<feature type="coiled-coil region" evidence="10">
    <location>
        <begin position="211"/>
        <end position="252"/>
    </location>
</feature>
<proteinExistence type="inferred from homology"/>
<dbReference type="GO" id="GO:0015031">
    <property type="term" value="P:protein transport"/>
    <property type="evidence" value="ECO:0007669"/>
    <property type="project" value="InterPro"/>
</dbReference>
<comment type="subcellular location">
    <subcellularLocation>
        <location evidence="1 9">Cell inner membrane</location>
        <topology evidence="1 9">Single-pass membrane protein</topology>
    </subcellularLocation>
</comment>
<dbReference type="Pfam" id="PF26002">
    <property type="entry name" value="Beta-barrel_AprE"/>
    <property type="match status" value="1"/>
</dbReference>
<reference evidence="13 14" key="1">
    <citation type="journal article" date="2000" name="Arch. Microbiol.">
        <title>Rhodobaca bogoriensis gen. nov. and sp. nov., an alkaliphilic purple nonsulfur bacterium from African Rift Valley soda lakes.</title>
        <authorList>
            <person name="Milford A.D."/>
            <person name="Achenbach L.A."/>
            <person name="Jung D.O."/>
            <person name="Madigan M.T."/>
        </authorList>
    </citation>
    <scope>NUCLEOTIDE SEQUENCE [LARGE SCALE GENOMIC DNA]</scope>
    <source>
        <strain evidence="13 14">2376</strain>
    </source>
</reference>
<dbReference type="InterPro" id="IPR058982">
    <property type="entry name" value="Beta-barrel_AprE"/>
</dbReference>
<dbReference type="Gene3D" id="2.40.30.170">
    <property type="match status" value="1"/>
</dbReference>
<evidence type="ECO:0000256" key="10">
    <source>
        <dbReference type="SAM" id="Coils"/>
    </source>
</evidence>
<keyword evidence="10" id="KW-0175">Coiled coil</keyword>
<evidence type="ECO:0000256" key="3">
    <source>
        <dbReference type="ARBA" id="ARBA00022448"/>
    </source>
</evidence>
<dbReference type="RefSeq" id="WP_179905514.1">
    <property type="nucleotide sequence ID" value="NZ_JACBXS010000011.1"/>
</dbReference>
<evidence type="ECO:0000256" key="4">
    <source>
        <dbReference type="ARBA" id="ARBA00022475"/>
    </source>
</evidence>
<evidence type="ECO:0000256" key="5">
    <source>
        <dbReference type="ARBA" id="ARBA00022519"/>
    </source>
</evidence>
<keyword evidence="7" id="KW-1133">Transmembrane helix</keyword>